<feature type="non-terminal residue" evidence="1">
    <location>
        <position position="1"/>
    </location>
</feature>
<proteinExistence type="predicted"/>
<accession>A0A9P6KUH2</accession>
<gene>
    <name evidence="1" type="ORF">PMIN01_04087</name>
</gene>
<reference evidence="1" key="1">
    <citation type="journal article" date="2020" name="Mol. Plant Microbe Interact.">
        <title>Genome Sequence of the Biocontrol Agent Coniothyrium minitans strain Conio (IMI 134523).</title>
        <authorList>
            <person name="Patel D."/>
            <person name="Shittu T.A."/>
            <person name="Baroncelli R."/>
            <person name="Muthumeenakshi S."/>
            <person name="Osborne T.H."/>
            <person name="Janganan T.K."/>
            <person name="Sreenivasaprasad S."/>
        </authorList>
    </citation>
    <scope>NUCLEOTIDE SEQUENCE</scope>
    <source>
        <strain evidence="1">Conio</strain>
    </source>
</reference>
<organism evidence="1 2">
    <name type="scientific">Paraphaeosphaeria minitans</name>
    <dbReference type="NCBI Taxonomy" id="565426"/>
    <lineage>
        <taxon>Eukaryota</taxon>
        <taxon>Fungi</taxon>
        <taxon>Dikarya</taxon>
        <taxon>Ascomycota</taxon>
        <taxon>Pezizomycotina</taxon>
        <taxon>Dothideomycetes</taxon>
        <taxon>Pleosporomycetidae</taxon>
        <taxon>Pleosporales</taxon>
        <taxon>Massarineae</taxon>
        <taxon>Didymosphaeriaceae</taxon>
        <taxon>Paraphaeosphaeria</taxon>
    </lineage>
</organism>
<dbReference type="EMBL" id="WJXW01000003">
    <property type="protein sequence ID" value="KAF9738804.1"/>
    <property type="molecule type" value="Genomic_DNA"/>
</dbReference>
<evidence type="ECO:0000313" key="2">
    <source>
        <dbReference type="Proteomes" id="UP000756921"/>
    </source>
</evidence>
<comment type="caution">
    <text evidence="1">The sequence shown here is derived from an EMBL/GenBank/DDBJ whole genome shotgun (WGS) entry which is preliminary data.</text>
</comment>
<name>A0A9P6KUH2_9PLEO</name>
<sequence>VWAVSQKRECVSKVRKVTRQRGVSLSYFGEAAFALTAGLRWMTQGRLPWSWSREMLCVQLFSALPCKQEPSRPGSKMWAPCPEEGMLVRVLEFEIGWESRSSHQWWRSKLNSHLNCNNNNDGDDGEQLHECTHADGESGGGLLEAPCDAREALHALMQWGCTRRVIGPRRQGCFSVALIRALAGAALARQLRLRACREPKKRVRTDLHLPHGPVWWQERQRGEEGTAQRAHLWQARLDWPALTARRGETGPIFEQPRRAPISPPPISRPLPMPISLHLGRLREPSTAHQQRRCNARQPPVCLCLRPRPRLPVPQTVVARRPSPLTLTLTLARRPSAAVSILGMGPFRPFAQQGPALLALRSVWGRAGLPSSNCAQCSSVLSAQCSVLSAQCSVLSAQCSVLSAQCSVLSAQCSVLPRRLRANPNHSKCYRVPPPLLPQQQPKQVARQPRSIITPPPGPSLPRLVVAPVPCVSRLPRGADLPMSISSTGCLVSVWTPACHSAPMGALSTESVSRPLCARRRLAGTSPAIFLAHGAKYPHHLSSLCISSFHFQWTLSSNPSARISSNNLRRKAIGNVPLPRSRALAASKSPYLSWHVKIKDYTASRTHRDGRAFASSKRKPVASVEPSRQLLETRICFTSAFHHHQLCLVQPARFRPGKHRQWVNCATPPRTVGCQMQLCEQSSIALVKGEQTKVRGALQDRACLRSA</sequence>
<dbReference type="AlphaFoldDB" id="A0A9P6KUH2"/>
<dbReference type="OrthoDB" id="5986624at2759"/>
<evidence type="ECO:0000313" key="1">
    <source>
        <dbReference type="EMBL" id="KAF9738804.1"/>
    </source>
</evidence>
<protein>
    <submittedName>
        <fullName evidence="1">Uncharacterized protein</fullName>
    </submittedName>
</protein>
<keyword evidence="2" id="KW-1185">Reference proteome</keyword>
<dbReference type="Proteomes" id="UP000756921">
    <property type="component" value="Unassembled WGS sequence"/>
</dbReference>